<dbReference type="PANTHER" id="PTHR36365">
    <property type="entry name" value="OS05G0500400 PROTEIN"/>
    <property type="match status" value="1"/>
</dbReference>
<evidence type="ECO:0000256" key="1">
    <source>
        <dbReference type="SAM" id="Phobius"/>
    </source>
</evidence>
<keyword evidence="1" id="KW-1133">Transmembrane helix</keyword>
<dbReference type="GO" id="GO:0009507">
    <property type="term" value="C:chloroplast"/>
    <property type="evidence" value="ECO:0007669"/>
    <property type="project" value="TreeGrafter"/>
</dbReference>
<evidence type="ECO:0000313" key="4">
    <source>
        <dbReference type="Proteomes" id="UP001279734"/>
    </source>
</evidence>
<organism evidence="3 4">
    <name type="scientific">Nepenthes gracilis</name>
    <name type="common">Slender pitcher plant</name>
    <dbReference type="NCBI Taxonomy" id="150966"/>
    <lineage>
        <taxon>Eukaryota</taxon>
        <taxon>Viridiplantae</taxon>
        <taxon>Streptophyta</taxon>
        <taxon>Embryophyta</taxon>
        <taxon>Tracheophyta</taxon>
        <taxon>Spermatophyta</taxon>
        <taxon>Magnoliopsida</taxon>
        <taxon>eudicotyledons</taxon>
        <taxon>Gunneridae</taxon>
        <taxon>Pentapetalae</taxon>
        <taxon>Caryophyllales</taxon>
        <taxon>Nepenthaceae</taxon>
        <taxon>Nepenthes</taxon>
    </lineage>
</organism>
<gene>
    <name evidence="3" type="ORF">Nepgr_007545</name>
</gene>
<dbReference type="PANTHER" id="PTHR36365:SF1">
    <property type="entry name" value="OS05G0500400 PROTEIN"/>
    <property type="match status" value="1"/>
</dbReference>
<keyword evidence="1" id="KW-0472">Membrane</keyword>
<feature type="transmembrane region" description="Helical" evidence="1">
    <location>
        <begin position="77"/>
        <end position="99"/>
    </location>
</feature>
<dbReference type="Proteomes" id="UP001279734">
    <property type="component" value="Unassembled WGS sequence"/>
</dbReference>
<sequence>MKVFESLPVTLIEHVDLTRVMTIDNRTLNSADTAVFLAPEDSELAIMKTVSDYLYPKPLVLFNPKWGFEEESGFGEFSGFAGSFVVVYAFLGLEVRGILSKRKGMIFRCVRDGVLSAERWYVLVEEEGALKVISTFKLRPSITEVENVLYNMMAANSPITKSAKFLRNMVANVTGKKCQKSPNTNEI</sequence>
<name>A0AAD3S782_NEPGR</name>
<keyword evidence="4" id="KW-1185">Reference proteome</keyword>
<feature type="domain" description="DUF1995" evidence="2">
    <location>
        <begin position="29"/>
        <end position="147"/>
    </location>
</feature>
<proteinExistence type="predicted"/>
<accession>A0AAD3S782</accession>
<reference evidence="3" key="1">
    <citation type="submission" date="2023-05" db="EMBL/GenBank/DDBJ databases">
        <title>Nepenthes gracilis genome sequencing.</title>
        <authorList>
            <person name="Fukushima K."/>
        </authorList>
    </citation>
    <scope>NUCLEOTIDE SEQUENCE</scope>
    <source>
        <strain evidence="3">SING2019-196</strain>
    </source>
</reference>
<dbReference type="AlphaFoldDB" id="A0AAD3S782"/>
<protein>
    <recommendedName>
        <fullName evidence="2">DUF1995 domain-containing protein</fullName>
    </recommendedName>
</protein>
<evidence type="ECO:0000313" key="3">
    <source>
        <dbReference type="EMBL" id="GMH05705.1"/>
    </source>
</evidence>
<evidence type="ECO:0000259" key="2">
    <source>
        <dbReference type="Pfam" id="PF09353"/>
    </source>
</evidence>
<keyword evidence="1" id="KW-0812">Transmembrane</keyword>
<dbReference type="EMBL" id="BSYO01000006">
    <property type="protein sequence ID" value="GMH05705.1"/>
    <property type="molecule type" value="Genomic_DNA"/>
</dbReference>
<dbReference type="Pfam" id="PF09353">
    <property type="entry name" value="DUF1995"/>
    <property type="match status" value="1"/>
</dbReference>
<comment type="caution">
    <text evidence="3">The sequence shown here is derived from an EMBL/GenBank/DDBJ whole genome shotgun (WGS) entry which is preliminary data.</text>
</comment>
<dbReference type="InterPro" id="IPR018962">
    <property type="entry name" value="DUF1995"/>
</dbReference>